<proteinExistence type="predicted"/>
<dbReference type="PANTHER" id="PTHR12110">
    <property type="entry name" value="HYDROXYPYRUVATE ISOMERASE"/>
    <property type="match status" value="1"/>
</dbReference>
<dbReference type="InterPro" id="IPR036237">
    <property type="entry name" value="Xyl_isomerase-like_sf"/>
</dbReference>
<dbReference type="EMBL" id="JBHRTQ010000001">
    <property type="protein sequence ID" value="MFC3172855.1"/>
    <property type="molecule type" value="Genomic_DNA"/>
</dbReference>
<name>A0ABV7IMP0_9SPHN</name>
<dbReference type="PANTHER" id="PTHR12110:SF52">
    <property type="entry name" value="XYLOSE ISOMERASE"/>
    <property type="match status" value="1"/>
</dbReference>
<evidence type="ECO:0000259" key="1">
    <source>
        <dbReference type="Pfam" id="PF01261"/>
    </source>
</evidence>
<dbReference type="Pfam" id="PF01261">
    <property type="entry name" value="AP_endonuc_2"/>
    <property type="match status" value="1"/>
</dbReference>
<dbReference type="RefSeq" id="WP_379508250.1">
    <property type="nucleotide sequence ID" value="NZ_JBHRTQ010000001.1"/>
</dbReference>
<sequence length="262" mass="27592">MHPRISIDGLSSFTWPLARDLAFARELGAHSITVAYAKLADDVPGAARAIAASGLRPVMLAGGAATGLMGGLASVQPSIDAARAIGCPAFYSVSGPAPRGASTDEAFEALAGALGPVVAHAGEQGIRVGIEHTSAATRSHGFVHSLADAAELAQRCGVDIVVELQNVWYERNLPRLFREHAARFALVQVSDFTVGESLRLNRRVPGDGDIPLEWLIGHLLEGGYAGLFDVEVLGPHIEAEGYESAIRRSVDWLSETLVRLGA</sequence>
<keyword evidence="2" id="KW-0413">Isomerase</keyword>
<feature type="domain" description="Xylose isomerase-like TIM barrel" evidence="1">
    <location>
        <begin position="23"/>
        <end position="254"/>
    </location>
</feature>
<comment type="caution">
    <text evidence="2">The sequence shown here is derived from an EMBL/GenBank/DDBJ whole genome shotgun (WGS) entry which is preliminary data.</text>
</comment>
<keyword evidence="3" id="KW-1185">Reference proteome</keyword>
<gene>
    <name evidence="2" type="ORF">ACFOD9_01175</name>
</gene>
<evidence type="ECO:0000313" key="3">
    <source>
        <dbReference type="Proteomes" id="UP001595604"/>
    </source>
</evidence>
<protein>
    <submittedName>
        <fullName evidence="2">Sugar phosphate isomerase/epimerase family protein</fullName>
    </submittedName>
</protein>
<dbReference type="Gene3D" id="3.20.20.150">
    <property type="entry name" value="Divalent-metal-dependent TIM barrel enzymes"/>
    <property type="match status" value="1"/>
</dbReference>
<dbReference type="InterPro" id="IPR013022">
    <property type="entry name" value="Xyl_isomerase-like_TIM-brl"/>
</dbReference>
<dbReference type="SUPFAM" id="SSF51658">
    <property type="entry name" value="Xylose isomerase-like"/>
    <property type="match status" value="1"/>
</dbReference>
<accession>A0ABV7IMP0</accession>
<reference evidence="3" key="1">
    <citation type="journal article" date="2019" name="Int. J. Syst. Evol. Microbiol.">
        <title>The Global Catalogue of Microorganisms (GCM) 10K type strain sequencing project: providing services to taxonomists for standard genome sequencing and annotation.</title>
        <authorList>
            <consortium name="The Broad Institute Genomics Platform"/>
            <consortium name="The Broad Institute Genome Sequencing Center for Infectious Disease"/>
            <person name="Wu L."/>
            <person name="Ma J."/>
        </authorList>
    </citation>
    <scope>NUCLEOTIDE SEQUENCE [LARGE SCALE GENOMIC DNA]</scope>
    <source>
        <strain evidence="3">KCTC 42984</strain>
    </source>
</reference>
<dbReference type="InterPro" id="IPR050312">
    <property type="entry name" value="IolE/XylAMocC-like"/>
</dbReference>
<organism evidence="2 3">
    <name type="scientific">Novosphingobium bradum</name>
    <dbReference type="NCBI Taxonomy" id="1737444"/>
    <lineage>
        <taxon>Bacteria</taxon>
        <taxon>Pseudomonadati</taxon>
        <taxon>Pseudomonadota</taxon>
        <taxon>Alphaproteobacteria</taxon>
        <taxon>Sphingomonadales</taxon>
        <taxon>Sphingomonadaceae</taxon>
        <taxon>Novosphingobium</taxon>
    </lineage>
</organism>
<dbReference type="Proteomes" id="UP001595604">
    <property type="component" value="Unassembled WGS sequence"/>
</dbReference>
<dbReference type="GO" id="GO:0016853">
    <property type="term" value="F:isomerase activity"/>
    <property type="evidence" value="ECO:0007669"/>
    <property type="project" value="UniProtKB-KW"/>
</dbReference>
<evidence type="ECO:0000313" key="2">
    <source>
        <dbReference type="EMBL" id="MFC3172855.1"/>
    </source>
</evidence>